<proteinExistence type="predicted"/>
<reference evidence="2" key="1">
    <citation type="submission" date="2018-03" db="EMBL/GenBank/DDBJ databases">
        <authorList>
            <person name="Batty M. E."/>
            <person name="Batty M E."/>
        </authorList>
    </citation>
    <scope>NUCLEOTIDE SEQUENCE [LARGE SCALE GENOMIC DNA]</scope>
</reference>
<dbReference type="EMBL" id="OOHR01000024">
    <property type="protein sequence ID" value="SPM46499.1"/>
    <property type="molecule type" value="Genomic_DNA"/>
</dbReference>
<protein>
    <submittedName>
        <fullName evidence="1">Uncharacterized protein</fullName>
    </submittedName>
</protein>
<dbReference type="Proteomes" id="UP000244889">
    <property type="component" value="Unassembled WGS sequence"/>
</dbReference>
<dbReference type="AlphaFoldDB" id="A0A2R8F5B4"/>
<gene>
    <name evidence="1" type="ORF">FPW1038_00896</name>
</gene>
<sequence>MSKYVSLDKFIVAPTPTPIPVPLQHLRTDISPPVTNIDALLPSIIKAK</sequence>
<accession>A0A2R8F5B4</accession>
<evidence type="ECO:0000313" key="1">
    <source>
        <dbReference type="EMBL" id="SPM46499.1"/>
    </source>
</evidence>
<evidence type="ECO:0000313" key="2">
    <source>
        <dbReference type="Proteomes" id="UP000244889"/>
    </source>
</evidence>
<organism evidence="1 2">
    <name type="scientific">Orientia tsutsugamushi</name>
    <name type="common">Rickettsia tsutsugamushi</name>
    <dbReference type="NCBI Taxonomy" id="784"/>
    <lineage>
        <taxon>Bacteria</taxon>
        <taxon>Pseudomonadati</taxon>
        <taxon>Pseudomonadota</taxon>
        <taxon>Alphaproteobacteria</taxon>
        <taxon>Rickettsiales</taxon>
        <taxon>Rickettsiaceae</taxon>
        <taxon>Rickettsieae</taxon>
        <taxon>Orientia</taxon>
    </lineage>
</organism>
<name>A0A2R8F5B4_ORITS</name>